<proteinExistence type="predicted"/>
<accession>A0A7N8YMZ3</accession>
<evidence type="ECO:0000313" key="5">
    <source>
        <dbReference type="Proteomes" id="UP000261640"/>
    </source>
</evidence>
<dbReference type="GO" id="GO:0008289">
    <property type="term" value="F:lipid binding"/>
    <property type="evidence" value="ECO:0007669"/>
    <property type="project" value="UniProtKB-KW"/>
</dbReference>
<dbReference type="InterPro" id="IPR031160">
    <property type="entry name" value="F_BAR_dom"/>
</dbReference>
<dbReference type="SUPFAM" id="SSF103657">
    <property type="entry name" value="BAR/IMD domain-like"/>
    <property type="match status" value="1"/>
</dbReference>
<sequence>MSCNWGTELWDQFDNLEKHTSWGIDFLEKYTKFVKERADIELSYAKQIRSLSKKYHPKRSREDESRYTWCLAFASTLRQLNEVAFQREELAENLNTQIVCELTRYTQELKTERKTHFQDGRRAQQHIESSWKQLESSKRRFERDCKEAERAQHISDRIDLDKTDGEKARQTAQQKQQAAEESRKDYVTILNQFNQDQHQHYHTLVPAIYQRIQDMEERRIERIGEAMRLSAEAERKVLPVVKRSLDAMMDAAESIQPRMVSLLLAESWSLVICTREFI</sequence>
<dbReference type="PANTHER" id="PTHR15735:SF22">
    <property type="entry name" value="FORMIN-BINDING PROTEIN 1 ISOFORM X1"/>
    <property type="match status" value="1"/>
</dbReference>
<evidence type="ECO:0000259" key="3">
    <source>
        <dbReference type="PROSITE" id="PS51741"/>
    </source>
</evidence>
<name>A0A7N8YMZ3_9TELE</name>
<dbReference type="Pfam" id="PF00611">
    <property type="entry name" value="FCH"/>
    <property type="match status" value="1"/>
</dbReference>
<dbReference type="PANTHER" id="PTHR15735">
    <property type="entry name" value="FCH AND DOUBLE SH3 DOMAINS PROTEIN"/>
    <property type="match status" value="1"/>
</dbReference>
<dbReference type="InterPro" id="IPR001060">
    <property type="entry name" value="FCH_dom"/>
</dbReference>
<keyword evidence="1" id="KW-0446">Lipid-binding</keyword>
<dbReference type="AlphaFoldDB" id="A0A7N8YMZ3"/>
<dbReference type="InParanoid" id="A0A7N8YMZ3"/>
<protein>
    <recommendedName>
        <fullName evidence="3">F-BAR domain-containing protein</fullName>
    </recommendedName>
</protein>
<organism evidence="4 5">
    <name type="scientific">Mastacembelus armatus</name>
    <name type="common">zig-zag eel</name>
    <dbReference type="NCBI Taxonomy" id="205130"/>
    <lineage>
        <taxon>Eukaryota</taxon>
        <taxon>Metazoa</taxon>
        <taxon>Chordata</taxon>
        <taxon>Craniata</taxon>
        <taxon>Vertebrata</taxon>
        <taxon>Euteleostomi</taxon>
        <taxon>Actinopterygii</taxon>
        <taxon>Neopterygii</taxon>
        <taxon>Teleostei</taxon>
        <taxon>Neoteleostei</taxon>
        <taxon>Acanthomorphata</taxon>
        <taxon>Anabantaria</taxon>
        <taxon>Synbranchiformes</taxon>
        <taxon>Mastacembelidae</taxon>
        <taxon>Mastacembelus</taxon>
    </lineage>
</organism>
<feature type="domain" description="F-BAR" evidence="3">
    <location>
        <begin position="3"/>
        <end position="260"/>
    </location>
</feature>
<dbReference type="SMART" id="SM00055">
    <property type="entry name" value="FCH"/>
    <property type="match status" value="1"/>
</dbReference>
<dbReference type="PROSITE" id="PS51741">
    <property type="entry name" value="F_BAR"/>
    <property type="match status" value="1"/>
</dbReference>
<dbReference type="GeneTree" id="ENSGT00950000183047"/>
<dbReference type="InterPro" id="IPR027267">
    <property type="entry name" value="AH/BAR_dom_sf"/>
</dbReference>
<dbReference type="Ensembl" id="ENSMAMT00000057587.1">
    <property type="protein sequence ID" value="ENSMAMP00000068104.1"/>
    <property type="gene ID" value="ENSMAMG00000028665.1"/>
</dbReference>
<reference evidence="4" key="1">
    <citation type="submission" date="2025-08" db="UniProtKB">
        <authorList>
            <consortium name="Ensembl"/>
        </authorList>
    </citation>
    <scope>IDENTIFICATION</scope>
</reference>
<dbReference type="FunFam" id="1.20.1270.60:FF:000002">
    <property type="entry name" value="Formin-binding protein 1-like isoform 1"/>
    <property type="match status" value="1"/>
</dbReference>
<keyword evidence="2" id="KW-0175">Coiled coil</keyword>
<evidence type="ECO:0000313" key="4">
    <source>
        <dbReference type="Ensembl" id="ENSMAMP00000068104.1"/>
    </source>
</evidence>
<keyword evidence="5" id="KW-1185">Reference proteome</keyword>
<reference evidence="4" key="2">
    <citation type="submission" date="2025-09" db="UniProtKB">
        <authorList>
            <consortium name="Ensembl"/>
        </authorList>
    </citation>
    <scope>IDENTIFICATION</scope>
</reference>
<evidence type="ECO:0000256" key="1">
    <source>
        <dbReference type="ARBA" id="ARBA00023121"/>
    </source>
</evidence>
<evidence type="ECO:0000256" key="2">
    <source>
        <dbReference type="PROSITE-ProRule" id="PRU01077"/>
    </source>
</evidence>
<dbReference type="Gene3D" id="1.20.1270.60">
    <property type="entry name" value="Arfaptin homology (AH) domain/BAR domain"/>
    <property type="match status" value="1"/>
</dbReference>
<dbReference type="Proteomes" id="UP000261640">
    <property type="component" value="Unplaced"/>
</dbReference>